<evidence type="ECO:0000259" key="3">
    <source>
        <dbReference type="Pfam" id="PF17836"/>
    </source>
</evidence>
<dbReference type="EMBL" id="FNQY01000034">
    <property type="protein sequence ID" value="SEA62238.1"/>
    <property type="molecule type" value="Genomic_DNA"/>
</dbReference>
<dbReference type="NCBIfam" id="TIGR03570">
    <property type="entry name" value="NeuD_NnaD"/>
    <property type="match status" value="1"/>
</dbReference>
<dbReference type="OrthoDB" id="9801697at2"/>
<reference evidence="4 5" key="1">
    <citation type="submission" date="2016-10" db="EMBL/GenBank/DDBJ databases">
        <authorList>
            <person name="de Groot N.N."/>
        </authorList>
    </citation>
    <scope>NUCLEOTIDE SEQUENCE [LARGE SCALE GENOMIC DNA]</scope>
    <source>
        <strain evidence="4 5">Vu-144</strain>
    </source>
</reference>
<dbReference type="STRING" id="551991.SAMN05192529_13422"/>
<dbReference type="CDD" id="cd03360">
    <property type="entry name" value="LbH_AT_putative"/>
    <property type="match status" value="1"/>
</dbReference>
<organism evidence="4 5">
    <name type="scientific">Arachidicoccus rhizosphaerae</name>
    <dbReference type="NCBI Taxonomy" id="551991"/>
    <lineage>
        <taxon>Bacteria</taxon>
        <taxon>Pseudomonadati</taxon>
        <taxon>Bacteroidota</taxon>
        <taxon>Chitinophagia</taxon>
        <taxon>Chitinophagales</taxon>
        <taxon>Chitinophagaceae</taxon>
        <taxon>Arachidicoccus</taxon>
    </lineage>
</organism>
<dbReference type="Gene3D" id="2.160.10.10">
    <property type="entry name" value="Hexapeptide repeat proteins"/>
    <property type="match status" value="1"/>
</dbReference>
<name>A0A1H4CPK3_9BACT</name>
<dbReference type="AlphaFoldDB" id="A0A1H4CPK3"/>
<dbReference type="Pfam" id="PF17836">
    <property type="entry name" value="PglD_N"/>
    <property type="match status" value="1"/>
</dbReference>
<feature type="binding site" evidence="2">
    <location>
        <position position="76"/>
    </location>
    <ligand>
        <name>substrate</name>
    </ligand>
</feature>
<evidence type="ECO:0000313" key="4">
    <source>
        <dbReference type="EMBL" id="SEA62238.1"/>
    </source>
</evidence>
<dbReference type="Gene3D" id="3.40.50.20">
    <property type="match status" value="1"/>
</dbReference>
<dbReference type="Proteomes" id="UP000199041">
    <property type="component" value="Unassembled WGS sequence"/>
</dbReference>
<evidence type="ECO:0000313" key="5">
    <source>
        <dbReference type="Proteomes" id="UP000199041"/>
    </source>
</evidence>
<dbReference type="InterPro" id="IPR041561">
    <property type="entry name" value="PglD_N"/>
</dbReference>
<gene>
    <name evidence="4" type="ORF">SAMN05192529_13422</name>
</gene>
<dbReference type="RefSeq" id="WP_091401217.1">
    <property type="nucleotide sequence ID" value="NZ_FNQY01000034.1"/>
</dbReference>
<comment type="similarity">
    <text evidence="1">Belongs to the transferase hexapeptide repeat family.</text>
</comment>
<dbReference type="GO" id="GO:0016746">
    <property type="term" value="F:acyltransferase activity"/>
    <property type="evidence" value="ECO:0007669"/>
    <property type="project" value="UniProtKB-KW"/>
</dbReference>
<dbReference type="SUPFAM" id="SSF51161">
    <property type="entry name" value="Trimeric LpxA-like enzymes"/>
    <property type="match status" value="1"/>
</dbReference>
<dbReference type="PANTHER" id="PTHR43300">
    <property type="entry name" value="ACETYLTRANSFERASE"/>
    <property type="match status" value="1"/>
</dbReference>
<keyword evidence="5" id="KW-1185">Reference proteome</keyword>
<feature type="domain" description="PglD N-terminal" evidence="3">
    <location>
        <begin position="10"/>
        <end position="88"/>
    </location>
</feature>
<dbReference type="InterPro" id="IPR020019">
    <property type="entry name" value="AcTrfase_PglD-like"/>
</dbReference>
<dbReference type="InterPro" id="IPR011004">
    <property type="entry name" value="Trimer_LpxA-like_sf"/>
</dbReference>
<proteinExistence type="inferred from homology"/>
<dbReference type="PANTHER" id="PTHR43300:SF7">
    <property type="entry name" value="UDP-N-ACETYLBACILLOSAMINE N-ACETYLTRANSFERASE"/>
    <property type="match status" value="1"/>
</dbReference>
<keyword evidence="4" id="KW-0808">Transferase</keyword>
<accession>A0A1H4CPK3</accession>
<evidence type="ECO:0000256" key="1">
    <source>
        <dbReference type="ARBA" id="ARBA00007274"/>
    </source>
</evidence>
<protein>
    <submittedName>
        <fullName evidence="4">Sugar O-acyltransferase, sialic acid O-acetyltransferase NeuD family</fullName>
    </submittedName>
</protein>
<keyword evidence="4" id="KW-0012">Acyltransferase</keyword>
<dbReference type="InterPro" id="IPR050179">
    <property type="entry name" value="Trans_hexapeptide_repeat"/>
</dbReference>
<feature type="binding site" evidence="2">
    <location>
        <position position="155"/>
    </location>
    <ligand>
        <name>acetyl-CoA</name>
        <dbReference type="ChEBI" id="CHEBI:57288"/>
    </ligand>
</feature>
<sequence length="218" mass="23263">MTILSNISKNLILIGGGGHCQSCIDVIEQEGKYKIWGILDERHKIGQKVLDYEIIGDDNDILGFCKKGCSFLITVGQIQSAAVRKRIYLHLKKFEAKMATVVSPLAYLSSYATLSEGTIVMHRALINAGANIGVNCILNTGCLIEHNARIGDHSHISTLAIVNGDSTIGNETFIGSNGIISNQIAIGNQVIIGAGSTVVTSTGNGETWVGVPAKKNNR</sequence>
<evidence type="ECO:0000256" key="2">
    <source>
        <dbReference type="PIRSR" id="PIRSR620019-2"/>
    </source>
</evidence>